<keyword evidence="4" id="KW-1185">Reference proteome</keyword>
<evidence type="ECO:0000259" key="2">
    <source>
        <dbReference type="Pfam" id="PF03732"/>
    </source>
</evidence>
<name>A0AAV9LZ66_9SOLN</name>
<feature type="region of interest" description="Disordered" evidence="1">
    <location>
        <begin position="222"/>
        <end position="245"/>
    </location>
</feature>
<feature type="domain" description="Retrotransposon gag" evidence="2">
    <location>
        <begin position="8"/>
        <end position="98"/>
    </location>
</feature>
<dbReference type="PANTHER" id="PTHR33223">
    <property type="entry name" value="CCHC-TYPE DOMAIN-CONTAINING PROTEIN"/>
    <property type="match status" value="1"/>
</dbReference>
<gene>
    <name evidence="3" type="ORF">R3W88_022660</name>
</gene>
<evidence type="ECO:0000313" key="3">
    <source>
        <dbReference type="EMBL" id="KAK4729672.1"/>
    </source>
</evidence>
<dbReference type="EMBL" id="JAWPEI010000004">
    <property type="protein sequence ID" value="KAK4729672.1"/>
    <property type="molecule type" value="Genomic_DNA"/>
</dbReference>
<sequence length="276" mass="31815">MDVICLRVFPLLMTEDTSMWFSELPYNSIYTWDQLHKVFMARYLLVSKKLNFKDTLNNFTTLPRESVSSSYDRFIGFMRSISNHRIDDESLKEYFYRGHDDNGKVVLDTIAGVSYGKRGISEPTSKVPTRIIGAKVKETKMVGSYVPLGNREAGTSMTHIEDMMHKMMKRFDSVDENVKEIRNDLSGIGTQTNDPPMPSEVERVIEKDEDENEVTEYPKVDTKKKSEMTQKVVPMPRPPSPFPQRLLKKTEAGKYRRLIAILKQMSINVLLIEALE</sequence>
<dbReference type="AlphaFoldDB" id="A0AAV9LZ66"/>
<reference evidence="3 4" key="1">
    <citation type="submission" date="2023-10" db="EMBL/GenBank/DDBJ databases">
        <title>Genome-Wide Identification Analysis in wild type Solanum Pinnatisectum Reveals Some Genes Defensing Phytophthora Infestans.</title>
        <authorList>
            <person name="Sun C."/>
        </authorList>
    </citation>
    <scope>NUCLEOTIDE SEQUENCE [LARGE SCALE GENOMIC DNA]</scope>
    <source>
        <strain evidence="3">LQN</strain>
        <tissue evidence="3">Leaf</tissue>
    </source>
</reference>
<dbReference type="Pfam" id="PF03732">
    <property type="entry name" value="Retrotrans_gag"/>
    <property type="match status" value="1"/>
</dbReference>
<organism evidence="3 4">
    <name type="scientific">Solanum pinnatisectum</name>
    <name type="common">tansyleaf nightshade</name>
    <dbReference type="NCBI Taxonomy" id="50273"/>
    <lineage>
        <taxon>Eukaryota</taxon>
        <taxon>Viridiplantae</taxon>
        <taxon>Streptophyta</taxon>
        <taxon>Embryophyta</taxon>
        <taxon>Tracheophyta</taxon>
        <taxon>Spermatophyta</taxon>
        <taxon>Magnoliopsida</taxon>
        <taxon>eudicotyledons</taxon>
        <taxon>Gunneridae</taxon>
        <taxon>Pentapetalae</taxon>
        <taxon>asterids</taxon>
        <taxon>lamiids</taxon>
        <taxon>Solanales</taxon>
        <taxon>Solanaceae</taxon>
        <taxon>Solanoideae</taxon>
        <taxon>Solaneae</taxon>
        <taxon>Solanum</taxon>
    </lineage>
</organism>
<evidence type="ECO:0000313" key="4">
    <source>
        <dbReference type="Proteomes" id="UP001311915"/>
    </source>
</evidence>
<protein>
    <recommendedName>
        <fullName evidence="2">Retrotransposon gag domain-containing protein</fullName>
    </recommendedName>
</protein>
<proteinExistence type="predicted"/>
<dbReference type="InterPro" id="IPR005162">
    <property type="entry name" value="Retrotrans_gag_dom"/>
</dbReference>
<evidence type="ECO:0000256" key="1">
    <source>
        <dbReference type="SAM" id="MobiDB-lite"/>
    </source>
</evidence>
<comment type="caution">
    <text evidence="3">The sequence shown here is derived from an EMBL/GenBank/DDBJ whole genome shotgun (WGS) entry which is preliminary data.</text>
</comment>
<dbReference type="PANTHER" id="PTHR33223:SF6">
    <property type="entry name" value="CCHC-TYPE DOMAIN-CONTAINING PROTEIN"/>
    <property type="match status" value="1"/>
</dbReference>
<accession>A0AAV9LZ66</accession>
<dbReference type="Proteomes" id="UP001311915">
    <property type="component" value="Unassembled WGS sequence"/>
</dbReference>